<dbReference type="Proteomes" id="UP001165042">
    <property type="component" value="Unassembled WGS sequence"/>
</dbReference>
<dbReference type="RefSeq" id="WP_285610441.1">
    <property type="nucleotide sequence ID" value="NZ_BSSD01000003.1"/>
</dbReference>
<accession>A0A9W6QL33</accession>
<organism evidence="1 2">
    <name type="scientific">Actinokineospora globicatena</name>
    <dbReference type="NCBI Taxonomy" id="103729"/>
    <lineage>
        <taxon>Bacteria</taxon>
        <taxon>Bacillati</taxon>
        <taxon>Actinomycetota</taxon>
        <taxon>Actinomycetes</taxon>
        <taxon>Pseudonocardiales</taxon>
        <taxon>Pseudonocardiaceae</taxon>
        <taxon>Actinokineospora</taxon>
    </lineage>
</organism>
<name>A0A9W6QL33_9PSEU</name>
<evidence type="ECO:0000313" key="1">
    <source>
        <dbReference type="EMBL" id="GLW91620.1"/>
    </source>
</evidence>
<protein>
    <submittedName>
        <fullName evidence="1">Uncharacterized protein</fullName>
    </submittedName>
</protein>
<dbReference type="EMBL" id="BSSD01000003">
    <property type="protein sequence ID" value="GLW91620.1"/>
    <property type="molecule type" value="Genomic_DNA"/>
</dbReference>
<dbReference type="AlphaFoldDB" id="A0A9W6QL33"/>
<keyword evidence="2" id="KW-1185">Reference proteome</keyword>
<gene>
    <name evidence="1" type="ORF">Aglo03_24360</name>
</gene>
<sequence length="160" mass="17565">MAPEDSTPPEVAAWFDGMVAEYSAPERIAEGLAGVRLTVARRRTARRLVADSRGVAGRLALLAVARYFRAEERGELTLREVSLRTGIPLTDTRAALRAFVDARILSERVEAAASNDLPPTRFYRLVEGGGTLLAEIVVHAEEPTRLGVAQPVETLRWESR</sequence>
<reference evidence="1" key="1">
    <citation type="submission" date="2023-02" db="EMBL/GenBank/DDBJ databases">
        <title>Actinokineospora globicatena NBRC 15670.</title>
        <authorList>
            <person name="Ichikawa N."/>
            <person name="Sato H."/>
            <person name="Tonouchi N."/>
        </authorList>
    </citation>
    <scope>NUCLEOTIDE SEQUENCE</scope>
    <source>
        <strain evidence="1">NBRC 15670</strain>
    </source>
</reference>
<proteinExistence type="predicted"/>
<comment type="caution">
    <text evidence="1">The sequence shown here is derived from an EMBL/GenBank/DDBJ whole genome shotgun (WGS) entry which is preliminary data.</text>
</comment>
<evidence type="ECO:0000313" key="2">
    <source>
        <dbReference type="Proteomes" id="UP001165042"/>
    </source>
</evidence>